<feature type="compositionally biased region" description="Basic and acidic residues" evidence="7">
    <location>
        <begin position="661"/>
        <end position="692"/>
    </location>
</feature>
<dbReference type="InterPro" id="IPR018326">
    <property type="entry name" value="Rad4_beta-hairpin_dom1"/>
</dbReference>
<dbReference type="Gene3D" id="3.30.70.2460">
    <property type="entry name" value="Rad4, beta-hairpin domain BHD3"/>
    <property type="match status" value="1"/>
</dbReference>
<dbReference type="InterPro" id="IPR036985">
    <property type="entry name" value="Transglutaminase-like_sf"/>
</dbReference>
<dbReference type="EMBL" id="MU853754">
    <property type="protein sequence ID" value="KAK3945638.1"/>
    <property type="molecule type" value="Genomic_DNA"/>
</dbReference>
<dbReference type="Pfam" id="PF10404">
    <property type="entry name" value="BHD_2"/>
    <property type="match status" value="1"/>
</dbReference>
<feature type="region of interest" description="Disordered" evidence="7">
    <location>
        <begin position="1"/>
        <end position="22"/>
    </location>
</feature>
<evidence type="ECO:0000256" key="5">
    <source>
        <dbReference type="ARBA" id="ARBA00023242"/>
    </source>
</evidence>
<reference evidence="12" key="1">
    <citation type="journal article" date="2023" name="Mol. Phylogenet. Evol.">
        <title>Genome-scale phylogeny and comparative genomics of the fungal order Sordariales.</title>
        <authorList>
            <person name="Hensen N."/>
            <person name="Bonometti L."/>
            <person name="Westerberg I."/>
            <person name="Brannstrom I.O."/>
            <person name="Guillou S."/>
            <person name="Cros-Aarteil S."/>
            <person name="Calhoun S."/>
            <person name="Haridas S."/>
            <person name="Kuo A."/>
            <person name="Mondo S."/>
            <person name="Pangilinan J."/>
            <person name="Riley R."/>
            <person name="LaButti K."/>
            <person name="Andreopoulos B."/>
            <person name="Lipzen A."/>
            <person name="Chen C."/>
            <person name="Yan M."/>
            <person name="Daum C."/>
            <person name="Ng V."/>
            <person name="Clum A."/>
            <person name="Steindorff A."/>
            <person name="Ohm R.A."/>
            <person name="Martin F."/>
            <person name="Silar P."/>
            <person name="Natvig D.O."/>
            <person name="Lalanne C."/>
            <person name="Gautier V."/>
            <person name="Ament-Velasquez S.L."/>
            <person name="Kruys A."/>
            <person name="Hutchinson M.I."/>
            <person name="Powell A.J."/>
            <person name="Barry K."/>
            <person name="Miller A.N."/>
            <person name="Grigoriev I.V."/>
            <person name="Debuchy R."/>
            <person name="Gladieux P."/>
            <person name="Hiltunen Thoren M."/>
            <person name="Johannesson H."/>
        </authorList>
    </citation>
    <scope>NUCLEOTIDE SEQUENCE [LARGE SCALE GENOMIC DNA]</scope>
    <source>
        <strain evidence="12">CBS 340.73</strain>
    </source>
</reference>
<dbReference type="InterPro" id="IPR004583">
    <property type="entry name" value="DNA_repair_Rad4"/>
</dbReference>
<evidence type="ECO:0000256" key="4">
    <source>
        <dbReference type="ARBA" id="ARBA00023204"/>
    </source>
</evidence>
<feature type="domain" description="Rad4 beta-hairpin" evidence="8">
    <location>
        <begin position="393"/>
        <end position="450"/>
    </location>
</feature>
<dbReference type="Proteomes" id="UP001303473">
    <property type="component" value="Unassembled WGS sequence"/>
</dbReference>
<keyword evidence="3" id="KW-0227">DNA damage</keyword>
<evidence type="ECO:0000256" key="1">
    <source>
        <dbReference type="ARBA" id="ARBA00004123"/>
    </source>
</evidence>
<dbReference type="GO" id="GO:0005737">
    <property type="term" value="C:cytoplasm"/>
    <property type="evidence" value="ECO:0007669"/>
    <property type="project" value="TreeGrafter"/>
</dbReference>
<dbReference type="Pfam" id="PF10403">
    <property type="entry name" value="BHD_1"/>
    <property type="match status" value="1"/>
</dbReference>
<feature type="coiled-coil region" evidence="6">
    <location>
        <begin position="366"/>
        <end position="393"/>
    </location>
</feature>
<feature type="region of interest" description="Disordered" evidence="7">
    <location>
        <begin position="481"/>
        <end position="505"/>
    </location>
</feature>
<dbReference type="AlphaFoldDB" id="A0AAN6NKF5"/>
<dbReference type="SMART" id="SM01031">
    <property type="entry name" value="BHD_2"/>
    <property type="match status" value="1"/>
</dbReference>
<keyword evidence="12" id="KW-1185">Reference proteome</keyword>
<feature type="compositionally biased region" description="Basic and acidic residues" evidence="7">
    <location>
        <begin position="9"/>
        <end position="22"/>
    </location>
</feature>
<evidence type="ECO:0000259" key="10">
    <source>
        <dbReference type="SMART" id="SM01032"/>
    </source>
</evidence>
<dbReference type="SUPFAM" id="SSF54001">
    <property type="entry name" value="Cysteine proteinases"/>
    <property type="match status" value="1"/>
</dbReference>
<dbReference type="Gene3D" id="3.30.60.290">
    <property type="entry name" value="Rad4, beta-hairpin domain BHD2"/>
    <property type="match status" value="1"/>
</dbReference>
<organism evidence="11 12">
    <name type="scientific">Diplogelasinospora grovesii</name>
    <dbReference type="NCBI Taxonomy" id="303347"/>
    <lineage>
        <taxon>Eukaryota</taxon>
        <taxon>Fungi</taxon>
        <taxon>Dikarya</taxon>
        <taxon>Ascomycota</taxon>
        <taxon>Pezizomycotina</taxon>
        <taxon>Sordariomycetes</taxon>
        <taxon>Sordariomycetidae</taxon>
        <taxon>Sordariales</taxon>
        <taxon>Diplogelasinosporaceae</taxon>
        <taxon>Diplogelasinospora</taxon>
    </lineage>
</organism>
<dbReference type="InterPro" id="IPR038765">
    <property type="entry name" value="Papain-like_cys_pep_sf"/>
</dbReference>
<keyword evidence="4" id="KW-0234">DNA repair</keyword>
<dbReference type="Gene3D" id="3.90.260.10">
    <property type="entry name" value="Transglutaminase-like"/>
    <property type="match status" value="1"/>
</dbReference>
<dbReference type="GO" id="GO:0003697">
    <property type="term" value="F:single-stranded DNA binding"/>
    <property type="evidence" value="ECO:0007669"/>
    <property type="project" value="TreeGrafter"/>
</dbReference>
<gene>
    <name evidence="11" type="ORF">QBC46DRAFT_371246</name>
</gene>
<feature type="compositionally biased region" description="Polar residues" evidence="7">
    <location>
        <begin position="189"/>
        <end position="199"/>
    </location>
</feature>
<feature type="non-terminal residue" evidence="11">
    <location>
        <position position="709"/>
    </location>
</feature>
<dbReference type="GO" id="GO:0003684">
    <property type="term" value="F:damaged DNA binding"/>
    <property type="evidence" value="ECO:0007669"/>
    <property type="project" value="InterPro"/>
</dbReference>
<dbReference type="PANTHER" id="PTHR12135:SF0">
    <property type="entry name" value="DNA REPAIR PROTEIN COMPLEMENTING XP-C CELLS"/>
    <property type="match status" value="1"/>
</dbReference>
<keyword evidence="5" id="KW-0539">Nucleus</keyword>
<evidence type="ECO:0000256" key="2">
    <source>
        <dbReference type="ARBA" id="ARBA00009525"/>
    </source>
</evidence>
<dbReference type="GO" id="GO:0000111">
    <property type="term" value="C:nucleotide-excision repair factor 2 complex"/>
    <property type="evidence" value="ECO:0007669"/>
    <property type="project" value="TreeGrafter"/>
</dbReference>
<proteinExistence type="inferred from homology"/>
<dbReference type="GO" id="GO:0071942">
    <property type="term" value="C:XPC complex"/>
    <property type="evidence" value="ECO:0007669"/>
    <property type="project" value="TreeGrafter"/>
</dbReference>
<dbReference type="InterPro" id="IPR018328">
    <property type="entry name" value="Rad4_beta-hairpin_dom3"/>
</dbReference>
<feature type="domain" description="Rad4 beta-hairpin" evidence="9">
    <location>
        <begin position="452"/>
        <end position="530"/>
    </location>
</feature>
<evidence type="ECO:0000259" key="8">
    <source>
        <dbReference type="SMART" id="SM01030"/>
    </source>
</evidence>
<dbReference type="Pfam" id="PF03835">
    <property type="entry name" value="Rad4"/>
    <property type="match status" value="1"/>
</dbReference>
<comment type="similarity">
    <text evidence="2">Belongs to the XPC family.</text>
</comment>
<feature type="compositionally biased region" description="Acidic residues" evidence="7">
    <location>
        <begin position="486"/>
        <end position="500"/>
    </location>
</feature>
<comment type="caution">
    <text evidence="11">The sequence shown here is derived from an EMBL/GenBank/DDBJ whole genome shotgun (WGS) entry which is preliminary data.</text>
</comment>
<feature type="region of interest" description="Disordered" evidence="7">
    <location>
        <begin position="652"/>
        <end position="709"/>
    </location>
</feature>
<keyword evidence="6" id="KW-0175">Coiled coil</keyword>
<dbReference type="GO" id="GO:0006298">
    <property type="term" value="P:mismatch repair"/>
    <property type="evidence" value="ECO:0007669"/>
    <property type="project" value="TreeGrafter"/>
</dbReference>
<dbReference type="GO" id="GO:0006289">
    <property type="term" value="P:nucleotide-excision repair"/>
    <property type="evidence" value="ECO:0007669"/>
    <property type="project" value="InterPro"/>
</dbReference>
<evidence type="ECO:0000259" key="9">
    <source>
        <dbReference type="SMART" id="SM01031"/>
    </source>
</evidence>
<evidence type="ECO:0000256" key="7">
    <source>
        <dbReference type="SAM" id="MobiDB-lite"/>
    </source>
</evidence>
<dbReference type="PANTHER" id="PTHR12135">
    <property type="entry name" value="DNA REPAIR PROTEIN XP-C / RAD4"/>
    <property type="match status" value="1"/>
</dbReference>
<evidence type="ECO:0000313" key="11">
    <source>
        <dbReference type="EMBL" id="KAK3945638.1"/>
    </source>
</evidence>
<feature type="compositionally biased region" description="Acidic residues" evidence="7">
    <location>
        <begin position="693"/>
        <end position="709"/>
    </location>
</feature>
<dbReference type="Gene3D" id="2.20.20.110">
    <property type="entry name" value="Rad4, beta-hairpin domain BHD1"/>
    <property type="match status" value="1"/>
</dbReference>
<evidence type="ECO:0000313" key="12">
    <source>
        <dbReference type="Proteomes" id="UP001303473"/>
    </source>
</evidence>
<name>A0AAN6NKF5_9PEZI</name>
<feature type="domain" description="Rad4 beta-hairpin" evidence="10">
    <location>
        <begin position="537"/>
        <end position="611"/>
    </location>
</feature>
<sequence>MVPSSKRAAAVDRRKPATREEKDRRVLIHKMHLLCLLAHVELRNRWCNDPRVQETLGGMVTDKIQGLLNPRANLPQYSKSESLKRGLTEIGTLFRCKYLITERGLRRALWAEDPEETLGQYKLPDDTESTFEKSDFLDAAKTLRGSRDVGAQLFCALLRSAGVETRLVCSLQPLACAAGSPAMPKQRHGPTQTTTQAKQPSKMALYEAAVAKYETNTQIPDPGTVVASPRRRRLGHPNATAYHVPNMTPVPTPTPQVHTPVQGPKVVKGESMYPVYWVEVLDKAYQKWQPVDPLVTHKQFAPKALEPPAADTQNCLSYAVAFDTEGCVKDVTRRYARAYNSKTRRLRVDGVSGTGTGTGTGEKWWRRALRRYRRLYENDLDQIEETELAAEEAKEPMPKNVADFKDHPVYALERHLRRHEVLVPDAQTTGTIKASTKGSLERIYRRRDVRVARSRDKWYRLGRVVKVGEEPVKILPKIKRKKGRFDDDDDEQESEGDEERDPDRVGLFGDALLKGTPIYSIDQTDLYEAEPVVNGRIPKNKFGNIDIYVPSMAPRGGVHIIHERAAQAAYILGVDYAPALTGFKFSGRTGTAVLSGVVVAQENEEGVRETIQGLEDMDEELEQERRSRLALRMWSRLLKGLRIRERIWANNPDNPEEEEKQEGGFETDKGKGKEVDVDGHEDLDMQDAKSDVSEEYFMGEDEEGGGFLI</sequence>
<protein>
    <submittedName>
        <fullName evidence="11">Rad4-domain-containing protein</fullName>
    </submittedName>
</protein>
<dbReference type="InterPro" id="IPR018327">
    <property type="entry name" value="BHD_2"/>
</dbReference>
<evidence type="ECO:0000256" key="3">
    <source>
        <dbReference type="ARBA" id="ARBA00022763"/>
    </source>
</evidence>
<feature type="region of interest" description="Disordered" evidence="7">
    <location>
        <begin position="239"/>
        <end position="263"/>
    </location>
</feature>
<comment type="subcellular location">
    <subcellularLocation>
        <location evidence="1">Nucleus</location>
    </subcellularLocation>
</comment>
<dbReference type="SMART" id="SM01030">
    <property type="entry name" value="BHD_1"/>
    <property type="match status" value="1"/>
</dbReference>
<dbReference type="InterPro" id="IPR018325">
    <property type="entry name" value="Rad4/PNGase_transGLS-fold"/>
</dbReference>
<dbReference type="InterPro" id="IPR042488">
    <property type="entry name" value="Rad4_BHD3_sf"/>
</dbReference>
<evidence type="ECO:0000256" key="6">
    <source>
        <dbReference type="SAM" id="Coils"/>
    </source>
</evidence>
<accession>A0AAN6NKF5</accession>
<dbReference type="Pfam" id="PF10405">
    <property type="entry name" value="BHD_3"/>
    <property type="match status" value="1"/>
</dbReference>
<feature type="region of interest" description="Disordered" evidence="7">
    <location>
        <begin position="180"/>
        <end position="201"/>
    </location>
</feature>
<dbReference type="SMART" id="SM01032">
    <property type="entry name" value="BHD_3"/>
    <property type="match status" value="1"/>
</dbReference>